<evidence type="ECO:0000313" key="2">
    <source>
        <dbReference type="Proteomes" id="UP000637906"/>
    </source>
</evidence>
<gene>
    <name evidence="1" type="ORF">sL5_11210</name>
</gene>
<dbReference type="EMBL" id="BNGU01000089">
    <property type="protein sequence ID" value="GHM60128.1"/>
    <property type="molecule type" value="Genomic_DNA"/>
</dbReference>
<keyword evidence="2" id="KW-1185">Reference proteome</keyword>
<sequence length="69" mass="7917">MVKLGYLGSQDTYYVGNIMGETRLLIDNIFDEQKIPLLRILTDIANIRYKLGFMIKIGKKGVKVQKVKI</sequence>
<accession>A0A8J3HTS8</accession>
<protein>
    <submittedName>
        <fullName evidence="1">Uncharacterized protein</fullName>
    </submittedName>
</protein>
<evidence type="ECO:0000313" key="1">
    <source>
        <dbReference type="EMBL" id="GHM60128.1"/>
    </source>
</evidence>
<organism evidence="1 2">
    <name type="scientific">Candidatus Mesenet longicola</name>
    <dbReference type="NCBI Taxonomy" id="1892558"/>
    <lineage>
        <taxon>Bacteria</taxon>
        <taxon>Pseudomonadati</taxon>
        <taxon>Pseudomonadota</taxon>
        <taxon>Alphaproteobacteria</taxon>
        <taxon>Rickettsiales</taxon>
        <taxon>Anaplasmataceae</taxon>
        <taxon>Candidatus Mesenet</taxon>
    </lineage>
</organism>
<reference evidence="1 2" key="1">
    <citation type="journal article" date="2021" name="Microb. Ecol.">
        <title>Candidatus Mesenet longicola: Novel Endosymbionts of Brontispa longissima that Induce Cytoplasmic Incompatibility.</title>
        <authorList>
            <person name="Takano S."/>
            <person name="Gotoh Y."/>
            <person name="Hayashi T."/>
        </authorList>
    </citation>
    <scope>NUCLEOTIDE SEQUENCE [LARGE SCALE GENOMIC DNA]</scope>
    <source>
        <strain evidence="1">L5</strain>
    </source>
</reference>
<dbReference type="Proteomes" id="UP000637906">
    <property type="component" value="Unassembled WGS sequence"/>
</dbReference>
<name>A0A8J3HTS8_9RICK</name>
<comment type="caution">
    <text evidence="1">The sequence shown here is derived from an EMBL/GenBank/DDBJ whole genome shotgun (WGS) entry which is preliminary data.</text>
</comment>
<proteinExistence type="predicted"/>
<dbReference type="AlphaFoldDB" id="A0A8J3HTS8"/>